<feature type="domain" description="KAP NTPase" evidence="2">
    <location>
        <begin position="12"/>
        <end position="225"/>
    </location>
</feature>
<sequence length="436" mass="48684">MSETPARGSRTGKSAWRLASGERKTPPPEEIDAFRAKFSSLLSAIDRRLVVFVDNLDRCLPPNTIATLEAMRLFLFLPKTAFIVAADEDMIRHSVAKHFSGPGDRHVSDYLDKLINVPVRVPKLGLQEVRAYLFMLAASQGDLGEDDVEELRLTLIAKLRRSWSDEPPITVEEVAAILKLSSSHAVRGNLDTMELVANQLAYAERVQGNPRIVKRLLNVIRMRAAVARRRKMPFDESLIAKLALFERCMDGEAIRSFGRLVNEADKGKIDLLTRLEAIPHDDDESIENEIPKEWQKHRPFIQDWLRLEPALGGVDLRAVFYLSRETLPIQSVSVGLSQAAAAALEILRKTATINSKASKDAIATVAEAEKGDLMDELCASMKRDLDWSKIRADFCGAVLLAQSSEEAHARVVRFVDALPKVPAWMASLMKDKRQGE</sequence>
<dbReference type="Pfam" id="PF07693">
    <property type="entry name" value="KAP_NTPase"/>
    <property type="match status" value="1"/>
</dbReference>
<dbReference type="AlphaFoldDB" id="A0A1Y5RAA2"/>
<evidence type="ECO:0000313" key="4">
    <source>
        <dbReference type="Proteomes" id="UP000193862"/>
    </source>
</evidence>
<gene>
    <name evidence="3" type="ORF">AQS8620_00002</name>
</gene>
<dbReference type="PANTHER" id="PTHR22674">
    <property type="entry name" value="NTPASE, KAP FAMILY P-LOOP DOMAIN-CONTAINING 1"/>
    <property type="match status" value="1"/>
</dbReference>
<dbReference type="OrthoDB" id="88903at2"/>
<dbReference type="PANTHER" id="PTHR22674:SF6">
    <property type="entry name" value="NTPASE KAP FAMILY P-LOOP DOMAIN-CONTAINING PROTEIN 1"/>
    <property type="match status" value="1"/>
</dbReference>
<dbReference type="Proteomes" id="UP000193862">
    <property type="component" value="Unassembled WGS sequence"/>
</dbReference>
<feature type="region of interest" description="Disordered" evidence="1">
    <location>
        <begin position="1"/>
        <end position="28"/>
    </location>
</feature>
<keyword evidence="4" id="KW-1185">Reference proteome</keyword>
<protein>
    <submittedName>
        <fullName evidence="3">KAP family P-loop domain protein</fullName>
    </submittedName>
</protein>
<dbReference type="EMBL" id="FWFS01000001">
    <property type="protein sequence ID" value="SLN09943.1"/>
    <property type="molecule type" value="Genomic_DNA"/>
</dbReference>
<evidence type="ECO:0000256" key="1">
    <source>
        <dbReference type="SAM" id="MobiDB-lite"/>
    </source>
</evidence>
<reference evidence="3 4" key="1">
    <citation type="submission" date="2017-03" db="EMBL/GenBank/DDBJ databases">
        <authorList>
            <person name="Afonso C.L."/>
            <person name="Miller P.J."/>
            <person name="Scott M.A."/>
            <person name="Spackman E."/>
            <person name="Goraichik I."/>
            <person name="Dimitrov K.M."/>
            <person name="Suarez D.L."/>
            <person name="Swayne D.E."/>
        </authorList>
    </citation>
    <scope>NUCLEOTIDE SEQUENCE [LARGE SCALE GENOMIC DNA]</scope>
    <source>
        <strain evidence="3 4">CECT 8620</strain>
    </source>
</reference>
<organism evidence="3 4">
    <name type="scientific">Aquimixticola soesokkakensis</name>
    <dbReference type="NCBI Taxonomy" id="1519096"/>
    <lineage>
        <taxon>Bacteria</taxon>
        <taxon>Pseudomonadati</taxon>
        <taxon>Pseudomonadota</taxon>
        <taxon>Alphaproteobacteria</taxon>
        <taxon>Rhodobacterales</taxon>
        <taxon>Paracoccaceae</taxon>
        <taxon>Aquimixticola</taxon>
    </lineage>
</organism>
<evidence type="ECO:0000259" key="2">
    <source>
        <dbReference type="Pfam" id="PF07693"/>
    </source>
</evidence>
<name>A0A1Y5RAA2_9RHOB</name>
<dbReference type="InterPro" id="IPR011646">
    <property type="entry name" value="KAP_P-loop"/>
</dbReference>
<dbReference type="InterPro" id="IPR052754">
    <property type="entry name" value="NTPase_KAP_P-loop"/>
</dbReference>
<proteinExistence type="predicted"/>
<accession>A0A1Y5RAA2</accession>
<evidence type="ECO:0000313" key="3">
    <source>
        <dbReference type="EMBL" id="SLN09943.1"/>
    </source>
</evidence>